<dbReference type="AlphaFoldDB" id="A0A1Y2DY89"/>
<keyword evidence="1" id="KW-1133">Transmembrane helix</keyword>
<keyword evidence="1" id="KW-0472">Membrane</keyword>
<proteinExistence type="predicted"/>
<dbReference type="InParanoid" id="A0A1Y2DY89"/>
<dbReference type="RefSeq" id="XP_040715593.1">
    <property type="nucleotide sequence ID" value="XM_040854145.1"/>
</dbReference>
<name>A0A1Y2DY89_9PEZI</name>
<reference evidence="2 3" key="1">
    <citation type="submission" date="2016-07" db="EMBL/GenBank/DDBJ databases">
        <title>Pervasive Adenine N6-methylation of Active Genes in Fungi.</title>
        <authorList>
            <consortium name="DOE Joint Genome Institute"/>
            <person name="Mondo S.J."/>
            <person name="Dannebaum R.O."/>
            <person name="Kuo R.C."/>
            <person name="Labutti K."/>
            <person name="Haridas S."/>
            <person name="Kuo A."/>
            <person name="Salamov A."/>
            <person name="Ahrendt S.R."/>
            <person name="Lipzen A."/>
            <person name="Sullivan W."/>
            <person name="Andreopoulos W.B."/>
            <person name="Clum A."/>
            <person name="Lindquist E."/>
            <person name="Daum C."/>
            <person name="Ramamoorthy G.K."/>
            <person name="Gryganskyi A."/>
            <person name="Culley D."/>
            <person name="Magnuson J.K."/>
            <person name="James T.Y."/>
            <person name="O'Malley M.A."/>
            <person name="Stajich J.E."/>
            <person name="Spatafora J.W."/>
            <person name="Visel A."/>
            <person name="Grigoriev I.V."/>
        </authorList>
    </citation>
    <scope>NUCLEOTIDE SEQUENCE [LARGE SCALE GENOMIC DNA]</scope>
    <source>
        <strain evidence="2 3">CBS 129021</strain>
    </source>
</reference>
<keyword evidence="1" id="KW-0812">Transmembrane</keyword>
<evidence type="ECO:0000256" key="1">
    <source>
        <dbReference type="SAM" id="Phobius"/>
    </source>
</evidence>
<evidence type="ECO:0000313" key="3">
    <source>
        <dbReference type="Proteomes" id="UP000193689"/>
    </source>
</evidence>
<dbReference type="Proteomes" id="UP000193689">
    <property type="component" value="Unassembled WGS sequence"/>
</dbReference>
<accession>A0A1Y2DY89</accession>
<feature type="transmembrane region" description="Helical" evidence="1">
    <location>
        <begin position="43"/>
        <end position="60"/>
    </location>
</feature>
<dbReference type="GeneID" id="63770357"/>
<evidence type="ECO:0000313" key="2">
    <source>
        <dbReference type="EMBL" id="ORY64179.1"/>
    </source>
</evidence>
<protein>
    <submittedName>
        <fullName evidence="2">Uncharacterized protein</fullName>
    </submittedName>
</protein>
<organism evidence="2 3">
    <name type="scientific">Pseudomassariella vexata</name>
    <dbReference type="NCBI Taxonomy" id="1141098"/>
    <lineage>
        <taxon>Eukaryota</taxon>
        <taxon>Fungi</taxon>
        <taxon>Dikarya</taxon>
        <taxon>Ascomycota</taxon>
        <taxon>Pezizomycotina</taxon>
        <taxon>Sordariomycetes</taxon>
        <taxon>Xylariomycetidae</taxon>
        <taxon>Amphisphaeriales</taxon>
        <taxon>Pseudomassariaceae</taxon>
        <taxon>Pseudomassariella</taxon>
    </lineage>
</organism>
<sequence length="100" mass="11844">MSLSLASLSVLRAVWTKNWSVHKLWGSTPKPQKEPRSYDTHKFYIRNLLTTFVLISWFHLCQRIKHVREMTFAITMNGRTQYQFSFWSSALVPIFDALHL</sequence>
<comment type="caution">
    <text evidence="2">The sequence shown here is derived from an EMBL/GenBank/DDBJ whole genome shotgun (WGS) entry which is preliminary data.</text>
</comment>
<gene>
    <name evidence="2" type="ORF">BCR38DRAFT_208938</name>
</gene>
<dbReference type="EMBL" id="MCFJ01000007">
    <property type="protein sequence ID" value="ORY64179.1"/>
    <property type="molecule type" value="Genomic_DNA"/>
</dbReference>
<keyword evidence="3" id="KW-1185">Reference proteome</keyword>